<keyword evidence="3" id="KW-1185">Reference proteome</keyword>
<dbReference type="Pfam" id="PF13843">
    <property type="entry name" value="DDE_Tnp_1_7"/>
    <property type="match status" value="1"/>
</dbReference>
<feature type="domain" description="PiggyBac transposable element-derived protein" evidence="1">
    <location>
        <begin position="63"/>
        <end position="139"/>
    </location>
</feature>
<evidence type="ECO:0000313" key="2">
    <source>
        <dbReference type="EMBL" id="KRZ69647.1"/>
    </source>
</evidence>
<comment type="caution">
    <text evidence="2">The sequence shown here is derived from an EMBL/GenBank/DDBJ whole genome shotgun (WGS) entry which is preliminary data.</text>
</comment>
<dbReference type="InterPro" id="IPR029526">
    <property type="entry name" value="PGBD"/>
</dbReference>
<dbReference type="STRING" id="268474.A0A0V1MDM4"/>
<dbReference type="EMBL" id="JYDO01000131">
    <property type="protein sequence ID" value="KRZ69647.1"/>
    <property type="molecule type" value="Genomic_DNA"/>
</dbReference>
<protein>
    <recommendedName>
        <fullName evidence="1">PiggyBac transposable element-derived protein domain-containing protein</fullName>
    </recommendedName>
</protein>
<dbReference type="Proteomes" id="UP000054843">
    <property type="component" value="Unassembled WGS sequence"/>
</dbReference>
<reference evidence="2 3" key="1">
    <citation type="submission" date="2015-01" db="EMBL/GenBank/DDBJ databases">
        <title>Evolution of Trichinella species and genotypes.</title>
        <authorList>
            <person name="Korhonen P.K."/>
            <person name="Edoardo P."/>
            <person name="Giuseppe L.R."/>
            <person name="Gasser R.B."/>
        </authorList>
    </citation>
    <scope>NUCLEOTIDE SEQUENCE [LARGE SCALE GENOMIC DNA]</scope>
    <source>
        <strain evidence="2">ISS1980</strain>
    </source>
</reference>
<name>A0A0V1MDM4_9BILA</name>
<feature type="non-terminal residue" evidence="2">
    <location>
        <position position="1"/>
    </location>
</feature>
<dbReference type="AlphaFoldDB" id="A0A0V1MDM4"/>
<evidence type="ECO:0000259" key="1">
    <source>
        <dbReference type="Pfam" id="PF13843"/>
    </source>
</evidence>
<accession>A0A0V1MDM4</accession>
<organism evidence="2 3">
    <name type="scientific">Trichinella papuae</name>
    <dbReference type="NCBI Taxonomy" id="268474"/>
    <lineage>
        <taxon>Eukaryota</taxon>
        <taxon>Metazoa</taxon>
        <taxon>Ecdysozoa</taxon>
        <taxon>Nematoda</taxon>
        <taxon>Enoplea</taxon>
        <taxon>Dorylaimia</taxon>
        <taxon>Trichinellida</taxon>
        <taxon>Trichinellidae</taxon>
        <taxon>Trichinella</taxon>
    </lineage>
</organism>
<sequence>LIASFKSISDESPDRKRTRVAAAESKEFTCKSGHVWTTAVPSATQTRSHSVVCEMSAVLRIASDAFKLFITPAMVNLIAQKTNKKAEQVHGEWNEKHPNAIRSWKAIDEEVYAFIGLLLIAGVYKSSDESVSELWSLNNGRPIFR</sequence>
<gene>
    <name evidence="2" type="ORF">T10_11576</name>
</gene>
<evidence type="ECO:0000313" key="3">
    <source>
        <dbReference type="Proteomes" id="UP000054843"/>
    </source>
</evidence>
<proteinExistence type="predicted"/>